<dbReference type="Gene3D" id="1.25.10.10">
    <property type="entry name" value="Leucine-rich Repeat Variant"/>
    <property type="match status" value="1"/>
</dbReference>
<keyword evidence="3" id="KW-1185">Reference proteome</keyword>
<evidence type="ECO:0000313" key="2">
    <source>
        <dbReference type="EMBL" id="BBO76816.1"/>
    </source>
</evidence>
<dbReference type="Pfam" id="PF13646">
    <property type="entry name" value="HEAT_2"/>
    <property type="match status" value="1"/>
</dbReference>
<dbReference type="OrthoDB" id="5431394at2"/>
<dbReference type="EMBL" id="AP021875">
    <property type="protein sequence ID" value="BBO76816.1"/>
    <property type="molecule type" value="Genomic_DNA"/>
</dbReference>
<dbReference type="SUPFAM" id="SSF48371">
    <property type="entry name" value="ARM repeat"/>
    <property type="match status" value="1"/>
</dbReference>
<dbReference type="InterPro" id="IPR011989">
    <property type="entry name" value="ARM-like"/>
</dbReference>
<reference evidence="2 3" key="1">
    <citation type="submission" date="2019-11" db="EMBL/GenBank/DDBJ databases">
        <title>Comparative genomics of hydrocarbon-degrading Desulfosarcina strains.</title>
        <authorList>
            <person name="Watanabe M."/>
            <person name="Kojima H."/>
            <person name="Fukui M."/>
        </authorList>
    </citation>
    <scope>NUCLEOTIDE SEQUENCE [LARGE SCALE GENOMIC DNA]</scope>
    <source>
        <strain evidence="2 3">PP31</strain>
    </source>
</reference>
<evidence type="ECO:0000313" key="3">
    <source>
        <dbReference type="Proteomes" id="UP000427769"/>
    </source>
</evidence>
<gene>
    <name evidence="2" type="ORF">DSCW_42330</name>
</gene>
<dbReference type="Gene3D" id="3.10.450.50">
    <property type="match status" value="1"/>
</dbReference>
<protein>
    <recommendedName>
        <fullName evidence="4">Zinc chelation protein SecC</fullName>
    </recommendedName>
</protein>
<dbReference type="KEGG" id="dwd:DSCW_42330"/>
<evidence type="ECO:0000256" key="1">
    <source>
        <dbReference type="SAM" id="MobiDB-lite"/>
    </source>
</evidence>
<dbReference type="InterPro" id="IPR011990">
    <property type="entry name" value="TPR-like_helical_dom_sf"/>
</dbReference>
<dbReference type="Proteomes" id="UP000427769">
    <property type="component" value="Chromosome"/>
</dbReference>
<feature type="compositionally biased region" description="Polar residues" evidence="1">
    <location>
        <begin position="103"/>
        <end position="116"/>
    </location>
</feature>
<dbReference type="RefSeq" id="WP_155305621.1">
    <property type="nucleotide sequence ID" value="NZ_AP021875.1"/>
</dbReference>
<dbReference type="Pfam" id="PF02810">
    <property type="entry name" value="SEC-C"/>
    <property type="match status" value="1"/>
</dbReference>
<dbReference type="InterPro" id="IPR004027">
    <property type="entry name" value="SEC_C_motif"/>
</dbReference>
<evidence type="ECO:0008006" key="4">
    <source>
        <dbReference type="Google" id="ProtNLM"/>
    </source>
</evidence>
<name>A0A5K7Z4X0_9BACT</name>
<accession>A0A5K7Z4X0</accession>
<dbReference type="InterPro" id="IPR016024">
    <property type="entry name" value="ARM-type_fold"/>
</dbReference>
<dbReference type="SUPFAM" id="SSF48452">
    <property type="entry name" value="TPR-like"/>
    <property type="match status" value="1"/>
</dbReference>
<sequence>MTIEPQITLDTMSEADLEPVLELLRGRDPDTVARKAGVSRTRLLRIRDDLLALIEQERARVSDSPPEKIGRNAPCPCGSGKKYKHCCLNRHGPRHGSAGQAKPSATSAAQPAKNAEQTQLIAQIEKTFDRLRAGRYGEAIDRAATLLERYPDEDRLHDILSTAKLHAGQFDQALDICKKRMAVAESEKSFFIEHGRYRDSEIDRPALSYFYPPLTWLQKTWIALKAKAYNDQCAIEEDAGIVEWVSALKTADDASRFPNDRTRGLDLRRKALAEPIQRLKTAGPDVVPHLRPLAWKYSWSGLFVPEILSVYPTPMATRTLIDISMFGFSYASGASLHYLEKRGAAVITAIREAFSMDRKFDPIKTGIVSVLGNIRTPEAYDLLLGLLAHESPHVVNWAGDALGKFETIDALPAMEAASQKIGGEKMIDRAIRRLKDLASAAIPPE</sequence>
<dbReference type="SUPFAM" id="SSF103642">
    <property type="entry name" value="Sec-C motif"/>
    <property type="match status" value="1"/>
</dbReference>
<dbReference type="AlphaFoldDB" id="A0A5K7Z4X0"/>
<feature type="region of interest" description="Disordered" evidence="1">
    <location>
        <begin position="93"/>
        <end position="116"/>
    </location>
</feature>
<proteinExistence type="predicted"/>
<organism evidence="2 3">
    <name type="scientific">Desulfosarcina widdelii</name>
    <dbReference type="NCBI Taxonomy" id="947919"/>
    <lineage>
        <taxon>Bacteria</taxon>
        <taxon>Pseudomonadati</taxon>
        <taxon>Thermodesulfobacteriota</taxon>
        <taxon>Desulfobacteria</taxon>
        <taxon>Desulfobacterales</taxon>
        <taxon>Desulfosarcinaceae</taxon>
        <taxon>Desulfosarcina</taxon>
    </lineage>
</organism>
<dbReference type="Gene3D" id="1.25.40.10">
    <property type="entry name" value="Tetratricopeptide repeat domain"/>
    <property type="match status" value="1"/>
</dbReference>